<dbReference type="InterPro" id="IPR051332">
    <property type="entry name" value="Fosfomycin_Res_Enzymes"/>
</dbReference>
<dbReference type="InterPro" id="IPR029068">
    <property type="entry name" value="Glyas_Bleomycin-R_OHBP_Dase"/>
</dbReference>
<keyword evidence="3" id="KW-1185">Reference proteome</keyword>
<dbReference type="RefSeq" id="WP_133203448.1">
    <property type="nucleotide sequence ID" value="NZ_SMRU01000006.1"/>
</dbReference>
<organism evidence="2 3">
    <name type="scientific">Arthrobacter terricola</name>
    <dbReference type="NCBI Taxonomy" id="2547396"/>
    <lineage>
        <taxon>Bacteria</taxon>
        <taxon>Bacillati</taxon>
        <taxon>Actinomycetota</taxon>
        <taxon>Actinomycetes</taxon>
        <taxon>Micrococcales</taxon>
        <taxon>Micrococcaceae</taxon>
        <taxon>Arthrobacter</taxon>
    </lineage>
</organism>
<dbReference type="PANTHER" id="PTHR36113:SF6">
    <property type="entry name" value="FOSFOMYCIN RESISTANCE PROTEIN FOSX"/>
    <property type="match status" value="1"/>
</dbReference>
<dbReference type="OrthoDB" id="5296884at2"/>
<sequence length="133" mass="15048">MAEVPAGSLHHVEIWVPHIGRAQEEWGWLLSELGYEQFREWPEGCSWKLGDTYIVVEQSPALTGSTHRRTEPGLNHLAFHAGSKQNVDRLRQQGADSGWYEMFESRYPHAGGPDYYAAYLVNTDGYEVELVGA</sequence>
<feature type="domain" description="VOC" evidence="1">
    <location>
        <begin position="8"/>
        <end position="133"/>
    </location>
</feature>
<evidence type="ECO:0000259" key="1">
    <source>
        <dbReference type="PROSITE" id="PS51819"/>
    </source>
</evidence>
<reference evidence="2 3" key="1">
    <citation type="submission" date="2019-03" db="EMBL/GenBank/DDBJ databases">
        <title>Whole genome sequence of Arthrobacter sp JH1-1.</title>
        <authorList>
            <person name="Trinh H.N."/>
        </authorList>
    </citation>
    <scope>NUCLEOTIDE SEQUENCE [LARGE SCALE GENOMIC DNA]</scope>
    <source>
        <strain evidence="2 3">JH1-1</strain>
    </source>
</reference>
<gene>
    <name evidence="2" type="ORF">E1809_06715</name>
</gene>
<dbReference type="EMBL" id="SMRU01000006">
    <property type="protein sequence ID" value="TDF98463.1"/>
    <property type="molecule type" value="Genomic_DNA"/>
</dbReference>
<evidence type="ECO:0000313" key="3">
    <source>
        <dbReference type="Proteomes" id="UP000295511"/>
    </source>
</evidence>
<dbReference type="PROSITE" id="PS51819">
    <property type="entry name" value="VOC"/>
    <property type="match status" value="1"/>
</dbReference>
<proteinExistence type="predicted"/>
<dbReference type="Pfam" id="PF13669">
    <property type="entry name" value="Glyoxalase_4"/>
    <property type="match status" value="1"/>
</dbReference>
<dbReference type="Proteomes" id="UP000295511">
    <property type="component" value="Unassembled WGS sequence"/>
</dbReference>
<dbReference type="SUPFAM" id="SSF54593">
    <property type="entry name" value="Glyoxalase/Bleomycin resistance protein/Dihydroxybiphenyl dioxygenase"/>
    <property type="match status" value="1"/>
</dbReference>
<name>A0A4R5KRL4_9MICC</name>
<comment type="caution">
    <text evidence="2">The sequence shown here is derived from an EMBL/GenBank/DDBJ whole genome shotgun (WGS) entry which is preliminary data.</text>
</comment>
<dbReference type="AlphaFoldDB" id="A0A4R5KRL4"/>
<accession>A0A4R5KRL4</accession>
<dbReference type="Gene3D" id="3.10.180.10">
    <property type="entry name" value="2,3-Dihydroxybiphenyl 1,2-Dioxygenase, domain 1"/>
    <property type="match status" value="1"/>
</dbReference>
<evidence type="ECO:0000313" key="2">
    <source>
        <dbReference type="EMBL" id="TDF98463.1"/>
    </source>
</evidence>
<dbReference type="PANTHER" id="PTHR36113">
    <property type="entry name" value="LYASE, PUTATIVE-RELATED-RELATED"/>
    <property type="match status" value="1"/>
</dbReference>
<dbReference type="InterPro" id="IPR037523">
    <property type="entry name" value="VOC_core"/>
</dbReference>
<protein>
    <submittedName>
        <fullName evidence="2">Glyoxalase</fullName>
    </submittedName>
</protein>